<dbReference type="Proteomes" id="UP000634455">
    <property type="component" value="Unassembled WGS sequence"/>
</dbReference>
<feature type="transmembrane region" description="Helical" evidence="1">
    <location>
        <begin position="197"/>
        <end position="215"/>
    </location>
</feature>
<sequence>MLARIVILAACLPYLKASPLQTDIQPHFFLLFIGLMAFCTIKDGELPFAATTLIITLAMGIAGLILGAGVNTLALLTFPIATAFFARQNQTALTQTIKVALIFYVFGLAVEIVAPSILDLVVSNQRGSVARGMTSFTSEPSYLGLIGLAIVVVLLHLRQSFWWITLSCFLVLASESLTAIAPLAVILVLANLRANRIHYVVLTVIVLVILFNGIVQTDTRMGMLLADVSQDQSLIWNDQSFSNRIARGLAPIASAFQSGFWPHAFPQSGDINVNFDFLANGADTTIERLSSIATVLIYVFGFTSIPLVIGYICIARARLFLIIAVIYFGLTNISISTPYLYLLLSLPLMHRFSTESADNHS</sequence>
<dbReference type="RefSeq" id="WP_229802068.1">
    <property type="nucleotide sequence ID" value="NZ_BMZF01000002.1"/>
</dbReference>
<comment type="caution">
    <text evidence="2">The sequence shown here is derived from an EMBL/GenBank/DDBJ whole genome shotgun (WGS) entry which is preliminary data.</text>
</comment>
<evidence type="ECO:0000313" key="2">
    <source>
        <dbReference type="EMBL" id="GHA47593.1"/>
    </source>
</evidence>
<evidence type="ECO:0000313" key="3">
    <source>
        <dbReference type="Proteomes" id="UP000634455"/>
    </source>
</evidence>
<name>A0ABQ3CWN4_9RHOB</name>
<keyword evidence="3" id="KW-1185">Reference proteome</keyword>
<feature type="transmembrane region" description="Helical" evidence="1">
    <location>
        <begin position="141"/>
        <end position="157"/>
    </location>
</feature>
<keyword evidence="1" id="KW-0812">Transmembrane</keyword>
<feature type="transmembrane region" description="Helical" evidence="1">
    <location>
        <begin position="56"/>
        <end position="81"/>
    </location>
</feature>
<evidence type="ECO:0000256" key="1">
    <source>
        <dbReference type="SAM" id="Phobius"/>
    </source>
</evidence>
<keyword evidence="1" id="KW-1133">Transmembrane helix</keyword>
<protein>
    <submittedName>
        <fullName evidence="2">Uncharacterized protein</fullName>
    </submittedName>
</protein>
<organism evidence="2 3">
    <name type="scientific">Paramylibacter ulvae</name>
    <dbReference type="NCBI Taxonomy" id="1651968"/>
    <lineage>
        <taxon>Bacteria</taxon>
        <taxon>Pseudomonadati</taxon>
        <taxon>Pseudomonadota</taxon>
        <taxon>Alphaproteobacteria</taxon>
        <taxon>Rhodobacterales</taxon>
        <taxon>Paracoccaceae</taxon>
        <taxon>Paramylibacter</taxon>
    </lineage>
</organism>
<accession>A0ABQ3CWN4</accession>
<proteinExistence type="predicted"/>
<feature type="transmembrane region" description="Helical" evidence="1">
    <location>
        <begin position="319"/>
        <end position="341"/>
    </location>
</feature>
<keyword evidence="1" id="KW-0472">Membrane</keyword>
<feature type="transmembrane region" description="Helical" evidence="1">
    <location>
        <begin position="292"/>
        <end position="312"/>
    </location>
</feature>
<reference evidence="3" key="1">
    <citation type="journal article" date="2019" name="Int. J. Syst. Evol. Microbiol.">
        <title>The Global Catalogue of Microorganisms (GCM) 10K type strain sequencing project: providing services to taxonomists for standard genome sequencing and annotation.</title>
        <authorList>
            <consortium name="The Broad Institute Genomics Platform"/>
            <consortium name="The Broad Institute Genome Sequencing Center for Infectious Disease"/>
            <person name="Wu L."/>
            <person name="Ma J."/>
        </authorList>
    </citation>
    <scope>NUCLEOTIDE SEQUENCE [LARGE SCALE GENOMIC DNA]</scope>
    <source>
        <strain evidence="3">KCTC 32465</strain>
    </source>
</reference>
<feature type="transmembrane region" description="Helical" evidence="1">
    <location>
        <begin position="101"/>
        <end position="121"/>
    </location>
</feature>
<gene>
    <name evidence="2" type="ORF">GCM10008927_10510</name>
</gene>
<dbReference type="EMBL" id="BMZF01000002">
    <property type="protein sequence ID" value="GHA47593.1"/>
    <property type="molecule type" value="Genomic_DNA"/>
</dbReference>
<feature type="transmembrane region" description="Helical" evidence="1">
    <location>
        <begin position="163"/>
        <end position="190"/>
    </location>
</feature>
<feature type="transmembrane region" description="Helical" evidence="1">
    <location>
        <begin position="27"/>
        <end position="44"/>
    </location>
</feature>